<dbReference type="InterPro" id="IPR047187">
    <property type="entry name" value="SF1_C_Upf1"/>
</dbReference>
<dbReference type="Pfam" id="PF25396">
    <property type="entry name" value="ZNFX1"/>
    <property type="match status" value="1"/>
</dbReference>
<evidence type="ECO:0000256" key="3">
    <source>
        <dbReference type="ARBA" id="ARBA00022723"/>
    </source>
</evidence>
<evidence type="ECO:0000313" key="11">
    <source>
        <dbReference type="Proteomes" id="UP001374579"/>
    </source>
</evidence>
<dbReference type="Pfam" id="PF13087">
    <property type="entry name" value="AAA_12"/>
    <property type="match status" value="1"/>
</dbReference>
<evidence type="ECO:0000259" key="9">
    <source>
        <dbReference type="PROSITE" id="PS51981"/>
    </source>
</evidence>
<reference evidence="10 11" key="1">
    <citation type="submission" date="2024-02" db="EMBL/GenBank/DDBJ databases">
        <title>Chromosome-scale genome assembly of the rough periwinkle Littorina saxatilis.</title>
        <authorList>
            <person name="De Jode A."/>
            <person name="Faria R."/>
            <person name="Formenti G."/>
            <person name="Sims Y."/>
            <person name="Smith T.P."/>
            <person name="Tracey A."/>
            <person name="Wood J.M.D."/>
            <person name="Zagrodzka Z.B."/>
            <person name="Johannesson K."/>
            <person name="Butlin R.K."/>
            <person name="Leder E.H."/>
        </authorList>
    </citation>
    <scope>NUCLEOTIDE SEQUENCE [LARGE SCALE GENOMIC DNA]</scope>
    <source>
        <strain evidence="10">Snail1</strain>
        <tissue evidence="10">Muscle</tissue>
    </source>
</reference>
<keyword evidence="2" id="KW-0963">Cytoplasm</keyword>
<comment type="subcellular location">
    <subcellularLocation>
        <location evidence="1">Cytoplasm</location>
    </subcellularLocation>
</comment>
<comment type="caution">
    <text evidence="10">The sequence shown here is derived from an EMBL/GenBank/DDBJ whole genome shotgun (WGS) entry which is preliminary data.</text>
</comment>
<dbReference type="GO" id="GO:0031048">
    <property type="term" value="P:regulatory ncRNA-mediated heterochromatin formation"/>
    <property type="evidence" value="ECO:0007669"/>
    <property type="project" value="TreeGrafter"/>
</dbReference>
<dbReference type="Pfam" id="PF20173">
    <property type="entry name" value="ZnF_RZ-type"/>
    <property type="match status" value="1"/>
</dbReference>
<feature type="compositionally biased region" description="Basic and acidic residues" evidence="8">
    <location>
        <begin position="1091"/>
        <end position="1100"/>
    </location>
</feature>
<evidence type="ECO:0000256" key="6">
    <source>
        <dbReference type="ARBA" id="ARBA00022833"/>
    </source>
</evidence>
<evidence type="ECO:0000313" key="10">
    <source>
        <dbReference type="EMBL" id="KAK7116809.1"/>
    </source>
</evidence>
<dbReference type="InterPro" id="IPR000967">
    <property type="entry name" value="Znf_NFX1"/>
</dbReference>
<evidence type="ECO:0000256" key="1">
    <source>
        <dbReference type="ARBA" id="ARBA00004496"/>
    </source>
</evidence>
<dbReference type="CDD" id="cd18808">
    <property type="entry name" value="SF1_C_Upf1"/>
    <property type="match status" value="1"/>
</dbReference>
<dbReference type="EMBL" id="JBAMIC010000001">
    <property type="protein sequence ID" value="KAK7116809.1"/>
    <property type="molecule type" value="Genomic_DNA"/>
</dbReference>
<feature type="compositionally biased region" description="Polar residues" evidence="8">
    <location>
        <begin position="657"/>
        <end position="672"/>
    </location>
</feature>
<dbReference type="GO" id="GO:0002376">
    <property type="term" value="P:immune system process"/>
    <property type="evidence" value="ECO:0007669"/>
    <property type="project" value="UniProtKB-KW"/>
</dbReference>
<feature type="compositionally biased region" description="Basic and acidic residues" evidence="8">
    <location>
        <begin position="763"/>
        <end position="776"/>
    </location>
</feature>
<dbReference type="PANTHER" id="PTHR10887:SF341">
    <property type="entry name" value="NFX1-TYPE ZINC FINGER-CONTAINING PROTEIN 1"/>
    <property type="match status" value="1"/>
</dbReference>
<name>A0AAN9GQ92_9CAEN</name>
<dbReference type="PROSITE" id="PS51981">
    <property type="entry name" value="ZF_RZ"/>
    <property type="match status" value="1"/>
</dbReference>
<dbReference type="SUPFAM" id="SSF52540">
    <property type="entry name" value="P-loop containing nucleoside triphosphate hydrolases"/>
    <property type="match status" value="1"/>
</dbReference>
<feature type="region of interest" description="Disordered" evidence="8">
    <location>
        <begin position="727"/>
        <end position="776"/>
    </location>
</feature>
<dbReference type="CDD" id="cd06008">
    <property type="entry name" value="NF-X1-zinc-finger"/>
    <property type="match status" value="1"/>
</dbReference>
<dbReference type="InterPro" id="IPR041677">
    <property type="entry name" value="DNA2/NAM7_AAA_11"/>
</dbReference>
<keyword evidence="11" id="KW-1185">Reference proteome</keyword>
<keyword evidence="6" id="KW-0862">Zinc</keyword>
<proteinExistence type="predicted"/>
<evidence type="ECO:0000256" key="8">
    <source>
        <dbReference type="SAM" id="MobiDB-lite"/>
    </source>
</evidence>
<dbReference type="GO" id="GO:0031380">
    <property type="term" value="C:nuclear RNA-directed RNA polymerase complex"/>
    <property type="evidence" value="ECO:0007669"/>
    <property type="project" value="TreeGrafter"/>
</dbReference>
<feature type="domain" description="RZ-type" evidence="9">
    <location>
        <begin position="2147"/>
        <end position="2216"/>
    </location>
</feature>
<accession>A0AAN9GQ92</accession>
<dbReference type="Proteomes" id="UP001374579">
    <property type="component" value="Unassembled WGS sequence"/>
</dbReference>
<feature type="compositionally biased region" description="Acidic residues" evidence="8">
    <location>
        <begin position="1101"/>
        <end position="1113"/>
    </location>
</feature>
<feature type="compositionally biased region" description="Polar residues" evidence="8">
    <location>
        <begin position="1039"/>
        <end position="1048"/>
    </location>
</feature>
<keyword evidence="3" id="KW-0479">Metal-binding</keyword>
<dbReference type="InterPro" id="IPR041679">
    <property type="entry name" value="DNA2/NAM7-like_C"/>
</dbReference>
<evidence type="ECO:0000256" key="4">
    <source>
        <dbReference type="ARBA" id="ARBA00022737"/>
    </source>
</evidence>
<dbReference type="InterPro" id="IPR045055">
    <property type="entry name" value="DNA2/NAM7-like"/>
</dbReference>
<dbReference type="GO" id="GO:0008270">
    <property type="term" value="F:zinc ion binding"/>
    <property type="evidence" value="ECO:0007669"/>
    <property type="project" value="UniProtKB-KW"/>
</dbReference>
<feature type="region of interest" description="Disordered" evidence="8">
    <location>
        <begin position="642"/>
        <end position="692"/>
    </location>
</feature>
<keyword evidence="5" id="KW-0863">Zinc-finger</keyword>
<feature type="region of interest" description="Disordered" evidence="8">
    <location>
        <begin position="1"/>
        <end position="89"/>
    </location>
</feature>
<feature type="compositionally biased region" description="Basic and acidic residues" evidence="8">
    <location>
        <begin position="1068"/>
        <end position="1077"/>
    </location>
</feature>
<feature type="compositionally biased region" description="Acidic residues" evidence="8">
    <location>
        <begin position="1078"/>
        <end position="1090"/>
    </location>
</feature>
<sequence length="2234" mass="250524">MDRRGSGRGTGRSRNREGSRKRHRPHSSGASSERSGHDDTRVSPKRQRTSENRTNSQQRDLFKGEYDPGIQKRNRSHERQQLSQHDQVAQAHNPARFGGHFQRGKRPPENRMFNDPFVKFSRQIVDVSLNDLSADDLCIFLAQNLNHVERALLDPRSQNSAASSKLMAMLRTALGEASALSDHSRQQVIVMLKATAFFESSTALGIVKSLVCSRHRSPDEGDVEVAHNLLEVMRPMLSAGVLCTEDTVVLLGAVQSALRTRHNVAMGMEDAMLELMTKAQAMETKAGHVRTDVNHDDDDMVFDVSMADHLGPILPDICDVRNNRKTDLQSRNILDPFPSAAEYVRYLFLSYREDFIGPLCGGIRDYVVYAEKRHGQGGGRARFRNQDVRLYEHVQVLDTVLSSDTGVDLKIRIDVQSSRIRNFNSRLIYGSLVCLSSDNFRSVVYATVSDSNPKTLKTEGILSVHLIDSKSINNNDEDEGDTVRDIGDEDNMADDAHMVEDGEIVEGELSWLPHHRKAHDSQAGYGGRSREEGGGTARPGDSLAEQSDRSKQQPVNFVMLESTAFYTAYVHTLQSLKALHSRVSVRRDSLPFKRQLVALSKRSSAPLYQQASRGHVNFSCMSKYASPAVKATVAAWLRSKPRVKSRQNEADVKHATCPSQQCSDAVTDQPSEGKTKPLANSGAVGPASASDGYATTELAETAVPLCSPTSPHYIPTDTTYRELLQGTAPTPSETQDEVQDEKKDGKTTSSNTSSNKLMSAWSEMHKSLQRAEEAERRKRKRFNKLYSDKDIDRPAAWPSAKLLGLDKSQYEALKLALTHDVAMIQGPPGTGKTLLGLRIAEILLENEQLWRQDESGILETTPLLLLSYTNHALDQFLTELLKLPALSSDPPHHVVRVGSRSEHAELVQRNINKLRQQTFRSRAQQLMDERQLLHSLRDRREWLDGEIHRYADGVVHHHHLHARGVISPPHWDSLTRKREQWLPLIVEWLWLDQQDFGQSLDRKDFFIHKVQGNSGTVGTKRKGMNRRGLGGDTEGCQGSKGSASSFIHKSNKKAKLQSEQAEEGEIVEGSHDNHGIDDDADCDADDDADLEEKGRKRVQDLDLEDLPDEDDQSVSDPSKPSTSREDDVTSMVDEEEYGASQTVSDTDVPRMAIELNLLEDRGFPEEMQRACPTQFLEAVRRKIQEETNSDDVMAKKEENDVCDLWRLDVTQRWRLYRLWLHRIQAKLRHQRTEQEEAFKRVSRRVEELRAMTDLQIMRQARVVAMTTTGAARYAAVLRQLGPRVVIVEEAAQVSEAHLLSSLSPACQHLIMIGDHQQLRPSYTNYSLTVRHQRHHIDISLFERLCHAGLPFKRLALQHRMRPEISRLLVPTIYDDLQDDSSVLTLPAVRGVKVNVFFLAHSRPEDAAEESRSKSNTHEAQVLTSLYRYLRLQGYSEKEITVLALYKDQVLLLRTLIKKVEQEDPVIPKPPEDSFHMDAISGPPGRRGPPLPQHSGARVTAVDNFQGEESRVVLLSLVRSNKEERIGYLREANRVCVALSRAKQGLFVVGNCEMLSKKSPKCWKPILDIAERSGSLGGALPLYCKRHDHVTNVTTGAEIDEQCKYGGCAKRCDFRRPCGHTCEETCHDPRLFHNKPCTKPCVRTCPYEHRCRAKCGKDPCPSCPEKCQDVCQFGHACTKKCGQVCAPCEAMCERKLPCGHQCQAWCGVPCTSKCTELVKVTGWCGHEFQTECHAQDSASCKVPCTTLLTCEHPCGGTCGTCFAGRLHAPCKKKCGRVLVCGHECSGKCIQSCPPCVVKCQSRCEHSPCGNRCGAICQQCVEPCKWRCYQKCKNRYSCDKLCSQECERARCDTPCTRAKWCKKCKGKYKCRGLLCEECPDTCRKCNSHVLEVFFGDEEEPTARFYKLPDCGCVLEVSGLDTYMDMDTDHVSYKTCPRCKTPICTAQRYRNVVNKANDAMQKVKAKLLADPKELEIAQQRLRVRSNGDSNVDIGLWNAIQNDIRSAKTLQQLTIVENQMNFLQALNKLKSKLSAADSKDKTGLTHKVCVYLASLTSWTLEKRTVFSQQQLDQFQTELTRADLSVTVCIAMHRIDTGACSQHEDAESLHEAVRKCTDRLMVKPEVLSKEETEDMRRTVESLKGRCLGGLGVSDEERVMIVKAMGFEKGHWYKCKNGHVYAIGECGGAMQAAQCPECGEGVGGTQHRLTEGNAVATEMDGATYGAWSEQANLANYENIH</sequence>
<dbReference type="InterPro" id="IPR046439">
    <property type="entry name" value="ZF_RZ_dom"/>
</dbReference>
<evidence type="ECO:0000256" key="5">
    <source>
        <dbReference type="ARBA" id="ARBA00022771"/>
    </source>
</evidence>
<dbReference type="GO" id="GO:0004386">
    <property type="term" value="F:helicase activity"/>
    <property type="evidence" value="ECO:0007669"/>
    <property type="project" value="InterPro"/>
</dbReference>
<dbReference type="Gene3D" id="3.40.50.300">
    <property type="entry name" value="P-loop containing nucleotide triphosphate hydrolases"/>
    <property type="match status" value="3"/>
</dbReference>
<dbReference type="GO" id="GO:0005737">
    <property type="term" value="C:cytoplasm"/>
    <property type="evidence" value="ECO:0007669"/>
    <property type="project" value="UniProtKB-SubCell"/>
</dbReference>
<organism evidence="10 11">
    <name type="scientific">Littorina saxatilis</name>
    <dbReference type="NCBI Taxonomy" id="31220"/>
    <lineage>
        <taxon>Eukaryota</taxon>
        <taxon>Metazoa</taxon>
        <taxon>Spiralia</taxon>
        <taxon>Lophotrochozoa</taxon>
        <taxon>Mollusca</taxon>
        <taxon>Gastropoda</taxon>
        <taxon>Caenogastropoda</taxon>
        <taxon>Littorinimorpha</taxon>
        <taxon>Littorinoidea</taxon>
        <taxon>Littorinidae</taxon>
        <taxon>Littorina</taxon>
    </lineage>
</organism>
<keyword evidence="7" id="KW-0391">Immunity</keyword>
<feature type="region of interest" description="Disordered" evidence="8">
    <location>
        <begin position="1014"/>
        <end position="1143"/>
    </location>
</feature>
<protein>
    <recommendedName>
        <fullName evidence="9">RZ-type domain-containing protein</fullName>
    </recommendedName>
</protein>
<evidence type="ECO:0000256" key="2">
    <source>
        <dbReference type="ARBA" id="ARBA00022490"/>
    </source>
</evidence>
<keyword evidence="4" id="KW-0677">Repeat</keyword>
<dbReference type="Pfam" id="PF13086">
    <property type="entry name" value="AAA_11"/>
    <property type="match status" value="1"/>
</dbReference>
<feature type="region of interest" description="Disordered" evidence="8">
    <location>
        <begin position="517"/>
        <end position="552"/>
    </location>
</feature>
<evidence type="ECO:0000256" key="7">
    <source>
        <dbReference type="ARBA" id="ARBA00022859"/>
    </source>
</evidence>
<dbReference type="PANTHER" id="PTHR10887">
    <property type="entry name" value="DNA2/NAM7 HELICASE FAMILY"/>
    <property type="match status" value="1"/>
</dbReference>
<gene>
    <name evidence="10" type="ORF">V1264_002424</name>
</gene>
<dbReference type="InterPro" id="IPR057373">
    <property type="entry name" value="ZNFX1"/>
</dbReference>
<dbReference type="SMART" id="SM00438">
    <property type="entry name" value="ZnF_NFX"/>
    <property type="match status" value="5"/>
</dbReference>
<dbReference type="InterPro" id="IPR027417">
    <property type="entry name" value="P-loop_NTPase"/>
</dbReference>